<dbReference type="VEuPathDB" id="VectorBase:CSON012596"/>
<gene>
    <name evidence="1" type="primary">CSON012596</name>
</gene>
<evidence type="ECO:0000313" key="2">
    <source>
        <dbReference type="EMBL" id="SSX25613.1"/>
    </source>
</evidence>
<protein>
    <submittedName>
        <fullName evidence="1">CSON012596 protein</fullName>
    </submittedName>
</protein>
<dbReference type="EMBL" id="UFQS01000602">
    <property type="protein sequence ID" value="SSX05252.1"/>
    <property type="molecule type" value="Genomic_DNA"/>
</dbReference>
<sequence>MQGAKCFTYCVINSKDKFYQVHEMKPKYKNVLQFLGKPSKYVLTDDLLISIYLIIFNTQLILNYDDTICNYGVDELK</sequence>
<dbReference type="EMBL" id="UFQT01000602">
    <property type="protein sequence ID" value="SSX25613.1"/>
    <property type="molecule type" value="Genomic_DNA"/>
</dbReference>
<reference evidence="2" key="2">
    <citation type="submission" date="2018-07" db="EMBL/GenBank/DDBJ databases">
        <authorList>
            <person name="Quirk P.G."/>
            <person name="Krulwich T.A."/>
        </authorList>
    </citation>
    <scope>NUCLEOTIDE SEQUENCE</scope>
</reference>
<dbReference type="AlphaFoldDB" id="A0A336KMF5"/>
<name>A0A336KMF5_CULSO</name>
<accession>A0A336KMF5</accession>
<proteinExistence type="predicted"/>
<evidence type="ECO:0000313" key="1">
    <source>
        <dbReference type="EMBL" id="SSX05252.1"/>
    </source>
</evidence>
<organism evidence="1">
    <name type="scientific">Culicoides sonorensis</name>
    <name type="common">Biting midge</name>
    <dbReference type="NCBI Taxonomy" id="179676"/>
    <lineage>
        <taxon>Eukaryota</taxon>
        <taxon>Metazoa</taxon>
        <taxon>Ecdysozoa</taxon>
        <taxon>Arthropoda</taxon>
        <taxon>Hexapoda</taxon>
        <taxon>Insecta</taxon>
        <taxon>Pterygota</taxon>
        <taxon>Neoptera</taxon>
        <taxon>Endopterygota</taxon>
        <taxon>Diptera</taxon>
        <taxon>Nematocera</taxon>
        <taxon>Chironomoidea</taxon>
        <taxon>Ceratopogonidae</taxon>
        <taxon>Ceratopogoninae</taxon>
        <taxon>Culicoides</taxon>
        <taxon>Monoculicoides</taxon>
    </lineage>
</organism>
<reference evidence="1" key="1">
    <citation type="submission" date="2018-04" db="EMBL/GenBank/DDBJ databases">
        <authorList>
            <person name="Go L.Y."/>
            <person name="Mitchell J.A."/>
        </authorList>
    </citation>
    <scope>NUCLEOTIDE SEQUENCE</scope>
    <source>
        <tissue evidence="1">Whole organism</tissue>
    </source>
</reference>